<name>A0AAU9Y3Z8_9CNID</name>
<evidence type="ECO:0000313" key="3">
    <source>
        <dbReference type="EMBL" id="CAH3167324.1"/>
    </source>
</evidence>
<feature type="region of interest" description="Disordered" evidence="1">
    <location>
        <begin position="187"/>
        <end position="215"/>
    </location>
</feature>
<gene>
    <name evidence="3" type="ORF">PMEA_00007073</name>
</gene>
<organism evidence="3 4">
    <name type="scientific">Pocillopora meandrina</name>
    <dbReference type="NCBI Taxonomy" id="46732"/>
    <lineage>
        <taxon>Eukaryota</taxon>
        <taxon>Metazoa</taxon>
        <taxon>Cnidaria</taxon>
        <taxon>Anthozoa</taxon>
        <taxon>Hexacorallia</taxon>
        <taxon>Scleractinia</taxon>
        <taxon>Astrocoeniina</taxon>
        <taxon>Pocilloporidae</taxon>
        <taxon>Pocillopora</taxon>
    </lineage>
</organism>
<sequence>MACVLIPFRRKKARADNFLITASVSLLNVELRKKRWYPHKLAVFWKKRKAKYSTKPLAWFGGVANDYRGVHFWPEPDPVAGKLTLLKNSEDEMTEYLEKQWNIFICNVSPSGCHQLLATGCIDISNYITEMPRKVEVTVTLKPAIKKVVSGKIEFELSWIIQEDDRVVHPTDEEIWEEIMQEVREEQARRKAEGKTAKQKSLKKRRHRKCGCSSDTDIATEEDKKKDKSNKVGCSSGTKIAVAGEDKETIEQQGGIFPNAEPQVDPSSGSNTKVGSGKVGRQSSPHHAHLNPVSPQTHPPASQGLPLESEREKKRCKVKGTFIKLSGFKLMNSLRYYILLYMMKKHWPPCLCCLQKLFTEKQFS</sequence>
<feature type="domain" description="C2 NT-type" evidence="2">
    <location>
        <begin position="8"/>
        <end position="161"/>
    </location>
</feature>
<evidence type="ECO:0000259" key="2">
    <source>
        <dbReference type="PROSITE" id="PS51840"/>
    </source>
</evidence>
<dbReference type="Proteomes" id="UP001159428">
    <property type="component" value="Unassembled WGS sequence"/>
</dbReference>
<feature type="compositionally biased region" description="Basic residues" evidence="1">
    <location>
        <begin position="197"/>
        <end position="210"/>
    </location>
</feature>
<comment type="caution">
    <text evidence="3">The sequence shown here is derived from an EMBL/GenBank/DDBJ whole genome shotgun (WGS) entry which is preliminary data.</text>
</comment>
<dbReference type="AlphaFoldDB" id="A0AAU9Y3Z8"/>
<evidence type="ECO:0000313" key="4">
    <source>
        <dbReference type="Proteomes" id="UP001159428"/>
    </source>
</evidence>
<dbReference type="PROSITE" id="PS51840">
    <property type="entry name" value="C2_NT"/>
    <property type="match status" value="1"/>
</dbReference>
<dbReference type="EMBL" id="CALNXJ010000153">
    <property type="protein sequence ID" value="CAH3167324.1"/>
    <property type="molecule type" value="Genomic_DNA"/>
</dbReference>
<evidence type="ECO:0000256" key="1">
    <source>
        <dbReference type="SAM" id="MobiDB-lite"/>
    </source>
</evidence>
<accession>A0AAU9Y3Z8</accession>
<reference evidence="3 4" key="1">
    <citation type="submission" date="2022-05" db="EMBL/GenBank/DDBJ databases">
        <authorList>
            <consortium name="Genoscope - CEA"/>
            <person name="William W."/>
        </authorList>
    </citation>
    <scope>NUCLEOTIDE SEQUENCE [LARGE SCALE GENOMIC DNA]</scope>
</reference>
<feature type="compositionally biased region" description="Basic and acidic residues" evidence="1">
    <location>
        <begin position="187"/>
        <end position="196"/>
    </location>
</feature>
<protein>
    <recommendedName>
        <fullName evidence="2">C2 NT-type domain-containing protein</fullName>
    </recommendedName>
</protein>
<feature type="compositionally biased region" description="Polar residues" evidence="1">
    <location>
        <begin position="265"/>
        <end position="274"/>
    </location>
</feature>
<proteinExistence type="predicted"/>
<dbReference type="InterPro" id="IPR019448">
    <property type="entry name" value="NT-C2"/>
</dbReference>
<keyword evidence="4" id="KW-1185">Reference proteome</keyword>
<feature type="region of interest" description="Disordered" evidence="1">
    <location>
        <begin position="255"/>
        <end position="312"/>
    </location>
</feature>